<protein>
    <submittedName>
        <fullName evidence="1">Uncharacterized protein</fullName>
    </submittedName>
</protein>
<organism evidence="1">
    <name type="scientific">marine sediment metagenome</name>
    <dbReference type="NCBI Taxonomy" id="412755"/>
    <lineage>
        <taxon>unclassified sequences</taxon>
        <taxon>metagenomes</taxon>
        <taxon>ecological metagenomes</taxon>
    </lineage>
</organism>
<dbReference type="EMBL" id="BARW01038399">
    <property type="protein sequence ID" value="GAJ22484.1"/>
    <property type="molecule type" value="Genomic_DNA"/>
</dbReference>
<dbReference type="Gene3D" id="2.20.28.160">
    <property type="match status" value="1"/>
</dbReference>
<proteinExistence type="predicted"/>
<feature type="non-terminal residue" evidence="1">
    <location>
        <position position="134"/>
    </location>
</feature>
<comment type="caution">
    <text evidence="1">The sequence shown here is derived from an EMBL/GenBank/DDBJ whole genome shotgun (WGS) entry which is preliminary data.</text>
</comment>
<dbReference type="AlphaFoldDB" id="X1UYG9"/>
<gene>
    <name evidence="1" type="ORF">S12H4_58949</name>
</gene>
<reference evidence="1" key="1">
    <citation type="journal article" date="2014" name="Front. Microbiol.">
        <title>High frequency of phylogenetically diverse reductive dehalogenase-homologous genes in deep subseafloor sedimentary metagenomes.</title>
        <authorList>
            <person name="Kawai M."/>
            <person name="Futagami T."/>
            <person name="Toyoda A."/>
            <person name="Takaki Y."/>
            <person name="Nishi S."/>
            <person name="Hori S."/>
            <person name="Arai W."/>
            <person name="Tsubouchi T."/>
            <person name="Morono Y."/>
            <person name="Uchiyama I."/>
            <person name="Ito T."/>
            <person name="Fujiyama A."/>
            <person name="Inagaki F."/>
            <person name="Takami H."/>
        </authorList>
    </citation>
    <scope>NUCLEOTIDE SEQUENCE</scope>
    <source>
        <strain evidence="1">Expedition CK06-06</strain>
    </source>
</reference>
<sequence length="134" mass="14904">MAIIFHCEYCGKKIEAADSVGGKWGKCPACHNKLYVPSSDSGEELKLAPIDETDLEREKRLMAEAHKLTQDILKEKDIPEGVPEAIGHIETAGPVLDTSERELTKYIIMYLRLMADSELYEAHRIAGLIAPHSV</sequence>
<evidence type="ECO:0000313" key="1">
    <source>
        <dbReference type="EMBL" id="GAJ22484.1"/>
    </source>
</evidence>
<name>X1UYG9_9ZZZZ</name>
<accession>X1UYG9</accession>